<dbReference type="Proteomes" id="UP000182894">
    <property type="component" value="Unassembled WGS sequence"/>
</dbReference>
<name>A0A1G8TMC6_9PSED</name>
<dbReference type="EMBL" id="FNCO01000029">
    <property type="protein sequence ID" value="SDJ42701.1"/>
    <property type="molecule type" value="Genomic_DNA"/>
</dbReference>
<proteinExistence type="predicted"/>
<keyword evidence="3" id="KW-0949">S-adenosyl-L-methionine</keyword>
<dbReference type="GO" id="GO:0005829">
    <property type="term" value="C:cytosol"/>
    <property type="evidence" value="ECO:0007669"/>
    <property type="project" value="TreeGrafter"/>
</dbReference>
<evidence type="ECO:0000256" key="3">
    <source>
        <dbReference type="ARBA" id="ARBA00022691"/>
    </source>
</evidence>
<dbReference type="InterPro" id="IPR014369">
    <property type="entry name" value="Gly/Sar_N_MeTrfase"/>
</dbReference>
<dbReference type="GO" id="GO:1904047">
    <property type="term" value="F:S-adenosyl-L-methionine binding"/>
    <property type="evidence" value="ECO:0007669"/>
    <property type="project" value="TreeGrafter"/>
</dbReference>
<dbReference type="AlphaFoldDB" id="A0A1G8TMC6"/>
<dbReference type="GO" id="GO:0051289">
    <property type="term" value="P:protein homotetramerization"/>
    <property type="evidence" value="ECO:0007669"/>
    <property type="project" value="TreeGrafter"/>
</dbReference>
<dbReference type="GO" id="GO:1901052">
    <property type="term" value="P:sarcosine metabolic process"/>
    <property type="evidence" value="ECO:0007669"/>
    <property type="project" value="TreeGrafter"/>
</dbReference>
<dbReference type="CDD" id="cd02440">
    <property type="entry name" value="AdoMet_MTases"/>
    <property type="match status" value="1"/>
</dbReference>
<sequence>MFPSNASSPVNSADCPDLSSVGQAVAPAAYTEQYNADFVSRWDELIDWNKRAEGEGTFFSQLLLQAGACRIFDASCGSGFHSVQLRRAGFDVTACDGSPTMVRQAKANFASRGLDIPTLCCDWNDLDPRQLGTFDAVLCLGSSLCHVFEEAERIAVLKRFRRLLNPGGVLLVDQRNFQAILAGQFSSSGRYYYCGKTAKVTLGELHESLCEFVYTFADGASYRLRVFPILPGRLRGEMRAARFVVKQSYGDFKSVYDPMAADFIIHQAHV</sequence>
<dbReference type="PANTHER" id="PTHR16458">
    <property type="entry name" value="GLYCINE N-METHYLTRANSFERASE"/>
    <property type="match status" value="1"/>
</dbReference>
<keyword evidence="2 5" id="KW-0808">Transferase</keyword>
<dbReference type="GO" id="GO:0017174">
    <property type="term" value="F:glycine N-methyltransferase activity"/>
    <property type="evidence" value="ECO:0007669"/>
    <property type="project" value="InterPro"/>
</dbReference>
<dbReference type="GO" id="GO:0006730">
    <property type="term" value="P:one-carbon metabolic process"/>
    <property type="evidence" value="ECO:0007669"/>
    <property type="project" value="TreeGrafter"/>
</dbReference>
<dbReference type="InterPro" id="IPR029063">
    <property type="entry name" value="SAM-dependent_MTases_sf"/>
</dbReference>
<dbReference type="GO" id="GO:0032259">
    <property type="term" value="P:methylation"/>
    <property type="evidence" value="ECO:0007669"/>
    <property type="project" value="UniProtKB-KW"/>
</dbReference>
<dbReference type="GO" id="GO:0042802">
    <property type="term" value="F:identical protein binding"/>
    <property type="evidence" value="ECO:0007669"/>
    <property type="project" value="TreeGrafter"/>
</dbReference>
<evidence type="ECO:0000256" key="1">
    <source>
        <dbReference type="ARBA" id="ARBA00022603"/>
    </source>
</evidence>
<dbReference type="OrthoDB" id="9772751at2"/>
<dbReference type="PROSITE" id="PS51600">
    <property type="entry name" value="SAM_GNMT"/>
    <property type="match status" value="1"/>
</dbReference>
<dbReference type="SUPFAM" id="SSF53335">
    <property type="entry name" value="S-adenosyl-L-methionine-dependent methyltransferases"/>
    <property type="match status" value="1"/>
</dbReference>
<dbReference type="GO" id="GO:0046500">
    <property type="term" value="P:S-adenosylmethionine metabolic process"/>
    <property type="evidence" value="ECO:0007669"/>
    <property type="project" value="TreeGrafter"/>
</dbReference>
<protein>
    <submittedName>
        <fullName evidence="5">Glycine/sarcosine N-methyltransferase</fullName>
    </submittedName>
</protein>
<organism evidence="5 6">
    <name type="scientific">Pseudomonas abietaniphila</name>
    <dbReference type="NCBI Taxonomy" id="89065"/>
    <lineage>
        <taxon>Bacteria</taxon>
        <taxon>Pseudomonadati</taxon>
        <taxon>Pseudomonadota</taxon>
        <taxon>Gammaproteobacteria</taxon>
        <taxon>Pseudomonadales</taxon>
        <taxon>Pseudomonadaceae</taxon>
        <taxon>Pseudomonas</taxon>
    </lineage>
</organism>
<evidence type="ECO:0000259" key="4">
    <source>
        <dbReference type="Pfam" id="PF13649"/>
    </source>
</evidence>
<dbReference type="STRING" id="89065.SAMN05216605_12931"/>
<gene>
    <name evidence="5" type="ORF">SAMN05216605_12931</name>
</gene>
<dbReference type="Pfam" id="PF13649">
    <property type="entry name" value="Methyltransf_25"/>
    <property type="match status" value="1"/>
</dbReference>
<keyword evidence="6" id="KW-1185">Reference proteome</keyword>
<reference evidence="6" key="1">
    <citation type="submission" date="2016-10" db="EMBL/GenBank/DDBJ databases">
        <authorList>
            <person name="Varghese N."/>
            <person name="Submissions S."/>
        </authorList>
    </citation>
    <scope>NUCLEOTIDE SEQUENCE [LARGE SCALE GENOMIC DNA]</scope>
    <source>
        <strain evidence="6">ATCC 700689</strain>
    </source>
</reference>
<evidence type="ECO:0000313" key="6">
    <source>
        <dbReference type="Proteomes" id="UP000182894"/>
    </source>
</evidence>
<feature type="domain" description="Methyltransferase" evidence="4">
    <location>
        <begin position="71"/>
        <end position="168"/>
    </location>
</feature>
<evidence type="ECO:0000313" key="5">
    <source>
        <dbReference type="EMBL" id="SDJ42701.1"/>
    </source>
</evidence>
<dbReference type="InterPro" id="IPR041698">
    <property type="entry name" value="Methyltransf_25"/>
</dbReference>
<dbReference type="Gene3D" id="3.30.46.10">
    <property type="entry name" value="Glycine N-methyltransferase, chain A, domain 1"/>
    <property type="match status" value="1"/>
</dbReference>
<dbReference type="PANTHER" id="PTHR16458:SF2">
    <property type="entry name" value="GLYCINE N-METHYLTRANSFERASE"/>
    <property type="match status" value="1"/>
</dbReference>
<keyword evidence="1 5" id="KW-0489">Methyltransferase</keyword>
<dbReference type="RefSeq" id="WP_083370819.1">
    <property type="nucleotide sequence ID" value="NZ_FNCO01000029.1"/>
</dbReference>
<dbReference type="GO" id="GO:0006111">
    <property type="term" value="P:regulation of gluconeogenesis"/>
    <property type="evidence" value="ECO:0007669"/>
    <property type="project" value="TreeGrafter"/>
</dbReference>
<dbReference type="GO" id="GO:0046498">
    <property type="term" value="P:S-adenosylhomocysteine metabolic process"/>
    <property type="evidence" value="ECO:0007669"/>
    <property type="project" value="TreeGrafter"/>
</dbReference>
<evidence type="ECO:0000256" key="2">
    <source>
        <dbReference type="ARBA" id="ARBA00022679"/>
    </source>
</evidence>
<accession>A0A1G8TMC6</accession>
<dbReference type="GO" id="GO:0016594">
    <property type="term" value="F:glycine binding"/>
    <property type="evidence" value="ECO:0007669"/>
    <property type="project" value="TreeGrafter"/>
</dbReference>
<dbReference type="Gene3D" id="3.40.50.150">
    <property type="entry name" value="Vaccinia Virus protein VP39"/>
    <property type="match status" value="1"/>
</dbReference>